<evidence type="ECO:0000313" key="2">
    <source>
        <dbReference type="Proteomes" id="UP000007148"/>
    </source>
</evidence>
<dbReference type="HOGENOM" id="CLU_1019820_0_0_1"/>
<dbReference type="AlphaFoldDB" id="G4TWX2"/>
<sequence>MIQTDWFTYEGERRQMRRHPSLQDQVLHVRTEFGIPVTTEVSLLVDWVGHVFPATNETFDSLSLGSSCLPCQEFIVATSPIAAATLTVATLKHKAHLDAGTRSKARRLSTFLRPSFFYIRKAVQKVRRIIIGRKPRPNRVYVVANQQYDIASSYIRSNRTFLQQLEDNLKTQTQKARKGDHRVLSTSYPEHVEVIEEEEEFQFEEAETIHTTSQTSIHTVHFDQDPGIDLRVSRFEQGVEPDILRDEVGNGSVSEGVKGEMLSEFGMLAYPAA</sequence>
<dbReference type="EMBL" id="CAFZ01000527">
    <property type="protein sequence ID" value="CCA75815.1"/>
    <property type="molecule type" value="Genomic_DNA"/>
</dbReference>
<dbReference type="Proteomes" id="UP000007148">
    <property type="component" value="Unassembled WGS sequence"/>
</dbReference>
<protein>
    <submittedName>
        <fullName evidence="1">Uncharacterized protein</fullName>
    </submittedName>
</protein>
<name>G4TWX2_SERID</name>
<evidence type="ECO:0000313" key="1">
    <source>
        <dbReference type="EMBL" id="CCA75815.1"/>
    </source>
</evidence>
<comment type="caution">
    <text evidence="1">The sequence shown here is derived from an EMBL/GenBank/DDBJ whole genome shotgun (WGS) entry which is preliminary data.</text>
</comment>
<dbReference type="InParanoid" id="G4TWX2"/>
<organism evidence="1 2">
    <name type="scientific">Serendipita indica (strain DSM 11827)</name>
    <name type="common">Root endophyte fungus</name>
    <name type="synonym">Piriformospora indica</name>
    <dbReference type="NCBI Taxonomy" id="1109443"/>
    <lineage>
        <taxon>Eukaryota</taxon>
        <taxon>Fungi</taxon>
        <taxon>Dikarya</taxon>
        <taxon>Basidiomycota</taxon>
        <taxon>Agaricomycotina</taxon>
        <taxon>Agaricomycetes</taxon>
        <taxon>Sebacinales</taxon>
        <taxon>Serendipitaceae</taxon>
        <taxon>Serendipita</taxon>
    </lineage>
</organism>
<accession>G4TWX2</accession>
<reference evidence="1 2" key="1">
    <citation type="journal article" date="2011" name="PLoS Pathog.">
        <title>Endophytic Life Strategies Decoded by Genome and Transcriptome Analyses of the Mutualistic Root Symbiont Piriformospora indica.</title>
        <authorList>
            <person name="Zuccaro A."/>
            <person name="Lahrmann U."/>
            <person name="Guldener U."/>
            <person name="Langen G."/>
            <person name="Pfiffi S."/>
            <person name="Biedenkopf D."/>
            <person name="Wong P."/>
            <person name="Samans B."/>
            <person name="Grimm C."/>
            <person name="Basiewicz M."/>
            <person name="Murat C."/>
            <person name="Martin F."/>
            <person name="Kogel K.H."/>
        </authorList>
    </citation>
    <scope>NUCLEOTIDE SEQUENCE [LARGE SCALE GENOMIC DNA]</scope>
    <source>
        <strain evidence="1 2">DSM 11827</strain>
    </source>
</reference>
<gene>
    <name evidence="1" type="ORF">PIIN_09803</name>
</gene>
<keyword evidence="2" id="KW-1185">Reference proteome</keyword>
<proteinExistence type="predicted"/>